<dbReference type="EMBL" id="BJNQ01000004">
    <property type="protein sequence ID" value="GEC74845.1"/>
    <property type="molecule type" value="Genomic_DNA"/>
</dbReference>
<dbReference type="AlphaFoldDB" id="A0A4Y4B2V1"/>
<reference evidence="1 2" key="1">
    <citation type="submission" date="2019-06" db="EMBL/GenBank/DDBJ databases">
        <title>Whole genome shotgun sequence of Microbacterium liquefaciens NBRC 15037.</title>
        <authorList>
            <person name="Hosoyama A."/>
            <person name="Uohara A."/>
            <person name="Ohji S."/>
            <person name="Ichikawa N."/>
        </authorList>
    </citation>
    <scope>NUCLEOTIDE SEQUENCE [LARGE SCALE GENOMIC DNA]</scope>
    <source>
        <strain evidence="1 2">NBRC 15037</strain>
    </source>
</reference>
<organism evidence="1 2">
    <name type="scientific">Microbacterium maritypicum</name>
    <name type="common">Microbacterium liquefaciens</name>
    <dbReference type="NCBI Taxonomy" id="33918"/>
    <lineage>
        <taxon>Bacteria</taxon>
        <taxon>Bacillati</taxon>
        <taxon>Actinomycetota</taxon>
        <taxon>Actinomycetes</taxon>
        <taxon>Micrococcales</taxon>
        <taxon>Microbacteriaceae</taxon>
        <taxon>Microbacterium</taxon>
    </lineage>
</organism>
<name>A0A4Y4B2V1_MICMQ</name>
<evidence type="ECO:0000313" key="2">
    <source>
        <dbReference type="Proteomes" id="UP000317410"/>
    </source>
</evidence>
<protein>
    <submittedName>
        <fullName evidence="1">Uncharacterized protein</fullName>
    </submittedName>
</protein>
<comment type="caution">
    <text evidence="1">The sequence shown here is derived from an EMBL/GenBank/DDBJ whole genome shotgun (WGS) entry which is preliminary data.</text>
</comment>
<accession>A0A4Y4B2V1</accession>
<gene>
    <name evidence="1" type="ORF">MLI01_09900</name>
</gene>
<dbReference type="Proteomes" id="UP000317410">
    <property type="component" value="Unassembled WGS sequence"/>
</dbReference>
<sequence>MRSAEAIAAAVRLRAVLERGARRIEEVPSGAARIHDEAGSVETMQAEVGPGVKGFVAYRGRIFVRPRFGAG</sequence>
<proteinExistence type="predicted"/>
<evidence type="ECO:0000313" key="1">
    <source>
        <dbReference type="EMBL" id="GEC74845.1"/>
    </source>
</evidence>